<dbReference type="Pfam" id="PF20431">
    <property type="entry name" value="E_motif"/>
    <property type="match status" value="1"/>
</dbReference>
<dbReference type="InterPro" id="IPR046848">
    <property type="entry name" value="E_motif"/>
</dbReference>
<comment type="caution">
    <text evidence="3">The sequence shown here is derived from an EMBL/GenBank/DDBJ whole genome shotgun (WGS) entry which is preliminary data.</text>
</comment>
<protein>
    <submittedName>
        <fullName evidence="3">Pentatricopeptide repeat-containing protein</fullName>
    </submittedName>
</protein>
<feature type="repeat" description="PPR" evidence="2">
    <location>
        <begin position="206"/>
        <end position="240"/>
    </location>
</feature>
<sequence length="530" mass="59053">MKSILNPKYAVLSPHLPKMKTTSLISWASESFFRNHSTRSLSNLQLNSTPLSLSNFICSAQNPRNLPMEASRPPSAEIHGIVGPLFAGKTTALLRPNITSFQVRPRKKGPNLDKILKGLCISGRLAEAVGLLCRTGLPVHPRTYSLLLQDSILRKEYKKGRRIHAQMIVVGYVPNEYLKTKLLILYAKSGYLDNAHVLFNNLVEKGLISWNAIIAGYVQKGLEEVGLGFFYSMRQFGLRPDQYTFASVFRACAAVAALEPGKQAHGVMIKCQIRDNVVVNSALIDMYFKCSSICDGKRLFDQCLSRNTITWTALISGYGQHGRVVEVIESFHRMISEGFRPNYVTYLAVLSACSHGGLIDEGWKYFLSMTREYGIQPRGKHYAAMVDLLGRAGKLKEAYEFVLNSPFKEHSSVWGALVGACKLHGDMGLLKVASKKFFELEPANAGKHVVLANAYANSGLWDSVEEVRTVMRKSGMAKEPGYSRIEVQREVCFFFKGDVSHQQSDEIYKLIKEMTSIIMDADNTPDLSGS</sequence>
<dbReference type="Pfam" id="PF13041">
    <property type="entry name" value="PPR_2"/>
    <property type="match status" value="2"/>
</dbReference>
<dbReference type="FunFam" id="1.25.40.10:FF:000090">
    <property type="entry name" value="Pentatricopeptide repeat-containing protein, chloroplastic"/>
    <property type="match status" value="1"/>
</dbReference>
<dbReference type="Proteomes" id="UP000634136">
    <property type="component" value="Unassembled WGS sequence"/>
</dbReference>
<feature type="repeat" description="PPR" evidence="2">
    <location>
        <begin position="342"/>
        <end position="377"/>
    </location>
</feature>
<dbReference type="PANTHER" id="PTHR47926">
    <property type="entry name" value="PENTATRICOPEPTIDE REPEAT-CONTAINING PROTEIN"/>
    <property type="match status" value="1"/>
</dbReference>
<evidence type="ECO:0000256" key="2">
    <source>
        <dbReference type="PROSITE-ProRule" id="PRU00708"/>
    </source>
</evidence>
<reference evidence="3" key="1">
    <citation type="submission" date="2020-09" db="EMBL/GenBank/DDBJ databases">
        <title>Genome-Enabled Discovery of Anthraquinone Biosynthesis in Senna tora.</title>
        <authorList>
            <person name="Kang S.-H."/>
            <person name="Pandey R.P."/>
            <person name="Lee C.-M."/>
            <person name="Sim J.-S."/>
            <person name="Jeong J.-T."/>
            <person name="Choi B.-S."/>
            <person name="Jung M."/>
            <person name="Ginzburg D."/>
            <person name="Zhao K."/>
            <person name="Won S.Y."/>
            <person name="Oh T.-J."/>
            <person name="Yu Y."/>
            <person name="Kim N.-H."/>
            <person name="Lee O.R."/>
            <person name="Lee T.-H."/>
            <person name="Bashyal P."/>
            <person name="Kim T.-S."/>
            <person name="Lee W.-H."/>
            <person name="Kawkins C."/>
            <person name="Kim C.-K."/>
            <person name="Kim J.S."/>
            <person name="Ahn B.O."/>
            <person name="Rhee S.Y."/>
            <person name="Sohng J.K."/>
        </authorList>
    </citation>
    <scope>NUCLEOTIDE SEQUENCE</scope>
    <source>
        <tissue evidence="3">Leaf</tissue>
    </source>
</reference>
<dbReference type="EMBL" id="JAAIUW010000013">
    <property type="protein sequence ID" value="KAF7803842.1"/>
    <property type="molecule type" value="Genomic_DNA"/>
</dbReference>
<dbReference type="PANTHER" id="PTHR47926:SF347">
    <property type="entry name" value="PENTATRICOPEPTIDE REPEAT-CONTAINING PROTEIN"/>
    <property type="match status" value="1"/>
</dbReference>
<name>A0A834VZX5_9FABA</name>
<proteinExistence type="predicted"/>
<evidence type="ECO:0000313" key="3">
    <source>
        <dbReference type="EMBL" id="KAF7803842.1"/>
    </source>
</evidence>
<accession>A0A834VZX5</accession>
<dbReference type="PROSITE" id="PS51375">
    <property type="entry name" value="PPR"/>
    <property type="match status" value="3"/>
</dbReference>
<dbReference type="GO" id="GO:0003723">
    <property type="term" value="F:RNA binding"/>
    <property type="evidence" value="ECO:0007669"/>
    <property type="project" value="InterPro"/>
</dbReference>
<dbReference type="NCBIfam" id="TIGR00756">
    <property type="entry name" value="PPR"/>
    <property type="match status" value="3"/>
</dbReference>
<dbReference type="InterPro" id="IPR011990">
    <property type="entry name" value="TPR-like_helical_dom_sf"/>
</dbReference>
<feature type="repeat" description="PPR" evidence="2">
    <location>
        <begin position="307"/>
        <end position="341"/>
    </location>
</feature>
<organism evidence="3 4">
    <name type="scientific">Senna tora</name>
    <dbReference type="NCBI Taxonomy" id="362788"/>
    <lineage>
        <taxon>Eukaryota</taxon>
        <taxon>Viridiplantae</taxon>
        <taxon>Streptophyta</taxon>
        <taxon>Embryophyta</taxon>
        <taxon>Tracheophyta</taxon>
        <taxon>Spermatophyta</taxon>
        <taxon>Magnoliopsida</taxon>
        <taxon>eudicotyledons</taxon>
        <taxon>Gunneridae</taxon>
        <taxon>Pentapetalae</taxon>
        <taxon>rosids</taxon>
        <taxon>fabids</taxon>
        <taxon>Fabales</taxon>
        <taxon>Fabaceae</taxon>
        <taxon>Caesalpinioideae</taxon>
        <taxon>Cassia clade</taxon>
        <taxon>Senna</taxon>
    </lineage>
</organism>
<dbReference type="InterPro" id="IPR002885">
    <property type="entry name" value="PPR_rpt"/>
</dbReference>
<dbReference type="FunFam" id="1.25.40.10:FF:000341">
    <property type="entry name" value="Pentatricopeptide repeat-containing protein chloroplastic"/>
    <property type="match status" value="1"/>
</dbReference>
<dbReference type="Gene3D" id="1.25.40.10">
    <property type="entry name" value="Tetratricopeptide repeat domain"/>
    <property type="match status" value="2"/>
</dbReference>
<dbReference type="GO" id="GO:0009451">
    <property type="term" value="P:RNA modification"/>
    <property type="evidence" value="ECO:0007669"/>
    <property type="project" value="InterPro"/>
</dbReference>
<dbReference type="InterPro" id="IPR046960">
    <property type="entry name" value="PPR_At4g14850-like_plant"/>
</dbReference>
<dbReference type="Pfam" id="PF01535">
    <property type="entry name" value="PPR"/>
    <property type="match status" value="1"/>
</dbReference>
<gene>
    <name evidence="3" type="ORF">G2W53_042953</name>
</gene>
<keyword evidence="4" id="KW-1185">Reference proteome</keyword>
<evidence type="ECO:0000313" key="4">
    <source>
        <dbReference type="Proteomes" id="UP000634136"/>
    </source>
</evidence>
<evidence type="ECO:0000256" key="1">
    <source>
        <dbReference type="ARBA" id="ARBA00022737"/>
    </source>
</evidence>
<dbReference type="AlphaFoldDB" id="A0A834VZX5"/>
<keyword evidence="1" id="KW-0677">Repeat</keyword>
<dbReference type="OrthoDB" id="439028at2759"/>